<gene>
    <name evidence="1" type="ORF">GALMADRAFT_216153</name>
</gene>
<evidence type="ECO:0000313" key="2">
    <source>
        <dbReference type="Proteomes" id="UP000027222"/>
    </source>
</evidence>
<proteinExistence type="predicted"/>
<sequence length="269" mass="30355">MDSDFQPAIIDQPVPSLPGFGYVVLSYPQEATFKAIGRHFSLSYLPSTLANTPYNEISTIRICLWLGQGPQEIETNVFLIWPGYGILSFGELFSRQKSSVVNLINDTGTFTDIAPNEIARDLLYINRHPCLLFIWWNGPPNSVVSEATKLSLRTLVLAMVTSLVKDLLGTEPELEGDAIQSPMIQRWYLAMLESLRSVPKDQFIFDPTRVAHGIITHLGKSLMDNHQFDIRRRPMLYIPMAFIRVWAEQLETRASNEGGLDSILQEIVS</sequence>
<reference evidence="2" key="1">
    <citation type="journal article" date="2014" name="Proc. Natl. Acad. Sci. U.S.A.">
        <title>Extensive sampling of basidiomycete genomes demonstrates inadequacy of the white-rot/brown-rot paradigm for wood decay fungi.</title>
        <authorList>
            <person name="Riley R."/>
            <person name="Salamov A.A."/>
            <person name="Brown D.W."/>
            <person name="Nagy L.G."/>
            <person name="Floudas D."/>
            <person name="Held B.W."/>
            <person name="Levasseur A."/>
            <person name="Lombard V."/>
            <person name="Morin E."/>
            <person name="Otillar R."/>
            <person name="Lindquist E.A."/>
            <person name="Sun H."/>
            <person name="LaButti K.M."/>
            <person name="Schmutz J."/>
            <person name="Jabbour D."/>
            <person name="Luo H."/>
            <person name="Baker S.E."/>
            <person name="Pisabarro A.G."/>
            <person name="Walton J.D."/>
            <person name="Blanchette R.A."/>
            <person name="Henrissat B."/>
            <person name="Martin F."/>
            <person name="Cullen D."/>
            <person name="Hibbett D.S."/>
            <person name="Grigoriev I.V."/>
        </authorList>
    </citation>
    <scope>NUCLEOTIDE SEQUENCE [LARGE SCALE GENOMIC DNA]</scope>
    <source>
        <strain evidence="2">CBS 339.88</strain>
    </source>
</reference>
<evidence type="ECO:0000313" key="1">
    <source>
        <dbReference type="EMBL" id="KDR67752.1"/>
    </source>
</evidence>
<dbReference type="EMBL" id="KL142412">
    <property type="protein sequence ID" value="KDR67752.1"/>
    <property type="molecule type" value="Genomic_DNA"/>
</dbReference>
<dbReference type="HOGENOM" id="CLU_1046011_0_0_1"/>
<name>A0A067SCN9_GALM3</name>
<keyword evidence="2" id="KW-1185">Reference proteome</keyword>
<accession>A0A067SCN9</accession>
<dbReference type="AlphaFoldDB" id="A0A067SCN9"/>
<dbReference type="Proteomes" id="UP000027222">
    <property type="component" value="Unassembled WGS sequence"/>
</dbReference>
<dbReference type="OrthoDB" id="3121373at2759"/>
<organism evidence="1 2">
    <name type="scientific">Galerina marginata (strain CBS 339.88)</name>
    <dbReference type="NCBI Taxonomy" id="685588"/>
    <lineage>
        <taxon>Eukaryota</taxon>
        <taxon>Fungi</taxon>
        <taxon>Dikarya</taxon>
        <taxon>Basidiomycota</taxon>
        <taxon>Agaricomycotina</taxon>
        <taxon>Agaricomycetes</taxon>
        <taxon>Agaricomycetidae</taxon>
        <taxon>Agaricales</taxon>
        <taxon>Agaricineae</taxon>
        <taxon>Strophariaceae</taxon>
        <taxon>Galerina</taxon>
    </lineage>
</organism>
<protein>
    <submittedName>
        <fullName evidence="1">Uncharacterized protein</fullName>
    </submittedName>
</protein>